<proteinExistence type="predicted"/>
<feature type="region of interest" description="Disordered" evidence="1">
    <location>
        <begin position="759"/>
        <end position="833"/>
    </location>
</feature>
<evidence type="ECO:0000313" key="2">
    <source>
        <dbReference type="EMBL" id="VDN96100.1"/>
    </source>
</evidence>
<dbReference type="EMBL" id="UZAE01000054">
    <property type="protein sequence ID" value="VDN96100.1"/>
    <property type="molecule type" value="Genomic_DNA"/>
</dbReference>
<feature type="compositionally biased region" description="Low complexity" evidence="1">
    <location>
        <begin position="577"/>
        <end position="588"/>
    </location>
</feature>
<feature type="region of interest" description="Disordered" evidence="1">
    <location>
        <begin position="678"/>
        <end position="708"/>
    </location>
</feature>
<organism evidence="4">
    <name type="scientific">Rodentolepis nana</name>
    <name type="common">Dwarf tapeworm</name>
    <name type="synonym">Hymenolepis nana</name>
    <dbReference type="NCBI Taxonomy" id="102285"/>
    <lineage>
        <taxon>Eukaryota</taxon>
        <taxon>Metazoa</taxon>
        <taxon>Spiralia</taxon>
        <taxon>Lophotrochozoa</taxon>
        <taxon>Platyhelminthes</taxon>
        <taxon>Cestoda</taxon>
        <taxon>Eucestoda</taxon>
        <taxon>Cyclophyllidea</taxon>
        <taxon>Hymenolepididae</taxon>
        <taxon>Rodentolepis</taxon>
    </lineage>
</organism>
<accession>A0A0R3T0B5</accession>
<feature type="compositionally biased region" description="Polar residues" evidence="1">
    <location>
        <begin position="681"/>
        <end position="708"/>
    </location>
</feature>
<feature type="compositionally biased region" description="Basic and acidic residues" evidence="1">
    <location>
        <begin position="782"/>
        <end position="816"/>
    </location>
</feature>
<feature type="region of interest" description="Disordered" evidence="1">
    <location>
        <begin position="505"/>
        <end position="540"/>
    </location>
</feature>
<protein>
    <submittedName>
        <fullName evidence="4">WW domain-containing protein</fullName>
    </submittedName>
</protein>
<gene>
    <name evidence="2" type="ORF">HNAJ_LOCUS241</name>
</gene>
<dbReference type="AlphaFoldDB" id="A0A0R3T0B5"/>
<feature type="region of interest" description="Disordered" evidence="1">
    <location>
        <begin position="344"/>
        <end position="363"/>
    </location>
</feature>
<dbReference type="Proteomes" id="UP000278807">
    <property type="component" value="Unassembled WGS sequence"/>
</dbReference>
<feature type="compositionally biased region" description="Low complexity" evidence="1">
    <location>
        <begin position="524"/>
        <end position="534"/>
    </location>
</feature>
<reference evidence="2 3" key="2">
    <citation type="submission" date="2018-11" db="EMBL/GenBank/DDBJ databases">
        <authorList>
            <consortium name="Pathogen Informatics"/>
        </authorList>
    </citation>
    <scope>NUCLEOTIDE SEQUENCE [LARGE SCALE GENOMIC DNA]</scope>
</reference>
<feature type="compositionally biased region" description="Polar residues" evidence="1">
    <location>
        <begin position="344"/>
        <end position="357"/>
    </location>
</feature>
<feature type="compositionally biased region" description="Polar residues" evidence="1">
    <location>
        <begin position="131"/>
        <end position="151"/>
    </location>
</feature>
<feature type="region of interest" description="Disordered" evidence="1">
    <location>
        <begin position="476"/>
        <end position="495"/>
    </location>
</feature>
<feature type="compositionally biased region" description="Polar residues" evidence="1">
    <location>
        <begin position="619"/>
        <end position="632"/>
    </location>
</feature>
<evidence type="ECO:0000256" key="1">
    <source>
        <dbReference type="SAM" id="MobiDB-lite"/>
    </source>
</evidence>
<feature type="compositionally biased region" description="Polar residues" evidence="1">
    <location>
        <begin position="640"/>
        <end position="649"/>
    </location>
</feature>
<sequence length="833" mass="89056">MIGVPLSGQHGDIYGELKINANHIDIMLSVIISTTLLLVHLKAVPLNYASSTESADLFTNVTLIFVTVENATTKSELNNEVNSDIALLDGGNDIRNSKTQPGDIGSSIPREPSPNDIGQPTNEIKHRIDFSDNSDNDLTVTPRLSENSGITFKSPPDEGAEGKNGGESYLFKPLSPSNNIGGDISDIVGNNSTMISDIGSTSISESLVNESVPNSDNGGISFTDPYGDIEGFENHGNTRSTESFTENNGKENLSNDNTNGSVESNSTEIFAGGVNDTDLLPNNGDGTKSEINPGNLQCFSSDFPPNRNKSKNFDGSEETNLPSVVYGGISESTNNNTFYNAEISGSFNSKTNRPPTDTSKEDISGRNVTKKLQDGVGNNSPPSKNMNNNNVNCEMEINQSTTTSPSPGLLAVTIGDSITVSDNTISGNILIESISDLDDENIYGTTVISPFKLPSTLGDSNENNDYIIVSEKDANISHNNSSTGPLPDSSGDKFRATSIPITGALVIKGGDGNGSKADPDDNSDSSVNNPPMNNYANILSGPHLGNRSISEGNERISVVVVPGKTNSPSPIVEEIKNSPQENSENSPSKFLLDGSNDNGSESIAIGINPVPLSKPPTTTPYDNSNRSSTESAFDTEPHSDNNGAQGNNQTMYNIDANLIFHTIPPVNYSSEVTDHAIIPSSERNPNSGISPTKHSTNNNGSERLSDSKNLNGVEITQIQSTNTIWEITGNDRVYDIDYYNSKFYYPTIGTDADGSIGNEHPNLNDSGINNNLTSKIGNNGSLEDKNNRDEHDHSREEDNITDHLFDHFVKGSKDETWTSGKNKRPGGISLVES</sequence>
<reference evidence="4" key="1">
    <citation type="submission" date="2017-02" db="UniProtKB">
        <authorList>
            <consortium name="WormBaseParasite"/>
        </authorList>
    </citation>
    <scope>IDENTIFICATION</scope>
</reference>
<feature type="region of interest" description="Disordered" evidence="1">
    <location>
        <begin position="89"/>
        <end position="178"/>
    </location>
</feature>
<evidence type="ECO:0000313" key="3">
    <source>
        <dbReference type="Proteomes" id="UP000278807"/>
    </source>
</evidence>
<dbReference type="WBParaSite" id="HNAJ_0000024001-mRNA-1">
    <property type="protein sequence ID" value="HNAJ_0000024001-mRNA-1"/>
    <property type="gene ID" value="HNAJ_0000024001"/>
</dbReference>
<feature type="compositionally biased region" description="Polar residues" evidence="1">
    <location>
        <begin position="235"/>
        <end position="263"/>
    </location>
</feature>
<feature type="compositionally biased region" description="Polar residues" evidence="1">
    <location>
        <begin position="761"/>
        <end position="781"/>
    </location>
</feature>
<feature type="region of interest" description="Disordered" evidence="1">
    <location>
        <begin position="224"/>
        <end position="263"/>
    </location>
</feature>
<keyword evidence="3" id="KW-1185">Reference proteome</keyword>
<name>A0A0R3T0B5_RODNA</name>
<evidence type="ECO:0000313" key="4">
    <source>
        <dbReference type="WBParaSite" id="HNAJ_0000024001-mRNA-1"/>
    </source>
</evidence>
<feature type="region of interest" description="Disordered" evidence="1">
    <location>
        <begin position="562"/>
        <end position="649"/>
    </location>
</feature>